<protein>
    <submittedName>
        <fullName evidence="2">Uncharacterized protein</fullName>
    </submittedName>
</protein>
<reference evidence="2" key="1">
    <citation type="journal article" date="2019" name="Sci. Rep.">
        <title>Draft genome of Tanacetum cinerariifolium, the natural source of mosquito coil.</title>
        <authorList>
            <person name="Yamashiro T."/>
            <person name="Shiraishi A."/>
            <person name="Satake H."/>
            <person name="Nakayama K."/>
        </authorList>
    </citation>
    <scope>NUCLEOTIDE SEQUENCE</scope>
</reference>
<accession>A0A699K3P4</accession>
<gene>
    <name evidence="2" type="ORF">Tci_645882</name>
</gene>
<evidence type="ECO:0000313" key="2">
    <source>
        <dbReference type="EMBL" id="GFA73910.1"/>
    </source>
</evidence>
<sequence>HCITKLAFVSSTSTDSTTDSVSAAASISTACVKLPAFPLPNIDVDDLEEIDLRWQMAMLTMRARRKGHFARECRSPKDSRRPGSYDWSYQAEDEPVNFALLAFSSNSSFDNEVPSCSKACSKAYAQLHTQYDKLTDDFQKSQFDVISYKTESDCESWPPSNLYDRFQPSGGYHAVPPLYTGTFMPPKPDLPIETSIPAATSVPASSTSNGSGKRRNRKACFVCKSVDHLIKDYDYHSKQMAQPTPRNYANRGHHKQYAPLNHSKPQKHRVPTIVLTLSKPVSNTAVRPVSAALPNIIMTRPRHAHQVVTKSKSPIRRHITRNPSSRTSNSPPGVNAVQVLVVSAVQGKQGTWGKLQQALKDKGVIDSRCSRHMTGNMSYLSDFEELNRGYVAFGGAA</sequence>
<feature type="region of interest" description="Disordered" evidence="1">
    <location>
        <begin position="244"/>
        <end position="267"/>
    </location>
</feature>
<evidence type="ECO:0000256" key="1">
    <source>
        <dbReference type="SAM" id="MobiDB-lite"/>
    </source>
</evidence>
<name>A0A699K3P4_TANCI</name>
<proteinExistence type="predicted"/>
<feature type="non-terminal residue" evidence="2">
    <location>
        <position position="1"/>
    </location>
</feature>
<feature type="region of interest" description="Disordered" evidence="1">
    <location>
        <begin position="303"/>
        <end position="333"/>
    </location>
</feature>
<dbReference type="AlphaFoldDB" id="A0A699K3P4"/>
<comment type="caution">
    <text evidence="2">The sequence shown here is derived from an EMBL/GenBank/DDBJ whole genome shotgun (WGS) entry which is preliminary data.</text>
</comment>
<organism evidence="2">
    <name type="scientific">Tanacetum cinerariifolium</name>
    <name type="common">Dalmatian daisy</name>
    <name type="synonym">Chrysanthemum cinerariifolium</name>
    <dbReference type="NCBI Taxonomy" id="118510"/>
    <lineage>
        <taxon>Eukaryota</taxon>
        <taxon>Viridiplantae</taxon>
        <taxon>Streptophyta</taxon>
        <taxon>Embryophyta</taxon>
        <taxon>Tracheophyta</taxon>
        <taxon>Spermatophyta</taxon>
        <taxon>Magnoliopsida</taxon>
        <taxon>eudicotyledons</taxon>
        <taxon>Gunneridae</taxon>
        <taxon>Pentapetalae</taxon>
        <taxon>asterids</taxon>
        <taxon>campanulids</taxon>
        <taxon>Asterales</taxon>
        <taxon>Asteraceae</taxon>
        <taxon>Asteroideae</taxon>
        <taxon>Anthemideae</taxon>
        <taxon>Anthemidinae</taxon>
        <taxon>Tanacetum</taxon>
    </lineage>
</organism>
<feature type="compositionally biased region" description="Low complexity" evidence="1">
    <location>
        <begin position="321"/>
        <end position="333"/>
    </location>
</feature>
<dbReference type="EMBL" id="BKCJ010478716">
    <property type="protein sequence ID" value="GFA73910.1"/>
    <property type="molecule type" value="Genomic_DNA"/>
</dbReference>